<name>A0A1W1I879_9BACT</name>
<proteinExistence type="predicted"/>
<gene>
    <name evidence="1" type="ORF">NSJP_3047</name>
</gene>
<dbReference type="AlphaFoldDB" id="A0A1W1I879"/>
<dbReference type="STRING" id="1325564.NSJP_3047"/>
<evidence type="ECO:0000313" key="2">
    <source>
        <dbReference type="Proteomes" id="UP000192042"/>
    </source>
</evidence>
<dbReference type="EMBL" id="LT828648">
    <property type="protein sequence ID" value="SLM49214.1"/>
    <property type="molecule type" value="Genomic_DNA"/>
</dbReference>
<dbReference type="Proteomes" id="UP000192042">
    <property type="component" value="Chromosome I"/>
</dbReference>
<organism evidence="1 2">
    <name type="scientific">Nitrospira japonica</name>
    <dbReference type="NCBI Taxonomy" id="1325564"/>
    <lineage>
        <taxon>Bacteria</taxon>
        <taxon>Pseudomonadati</taxon>
        <taxon>Nitrospirota</taxon>
        <taxon>Nitrospiria</taxon>
        <taxon>Nitrospirales</taxon>
        <taxon>Nitrospiraceae</taxon>
        <taxon>Nitrospira</taxon>
    </lineage>
</organism>
<sequence length="80" mass="8803">MGRWKNKEKREDEVIQTLGCSNFAHELGVAAGTVGMREQALARIDLVRLLVEPGRYPALRSGRALGFNANQPTHATDGKQ</sequence>
<keyword evidence="2" id="KW-1185">Reference proteome</keyword>
<evidence type="ECO:0000313" key="1">
    <source>
        <dbReference type="EMBL" id="SLM49214.1"/>
    </source>
</evidence>
<dbReference type="KEGG" id="nja:NSJP_3047"/>
<protein>
    <submittedName>
        <fullName evidence="1">Uncharacterized protein</fullName>
    </submittedName>
</protein>
<reference evidence="1 2" key="1">
    <citation type="submission" date="2017-03" db="EMBL/GenBank/DDBJ databases">
        <authorList>
            <person name="Afonso C.L."/>
            <person name="Miller P.J."/>
            <person name="Scott M.A."/>
            <person name="Spackman E."/>
            <person name="Goraichik I."/>
            <person name="Dimitrov K.M."/>
            <person name="Suarez D.L."/>
            <person name="Swayne D.E."/>
        </authorList>
    </citation>
    <scope>NUCLEOTIDE SEQUENCE [LARGE SCALE GENOMIC DNA]</scope>
    <source>
        <strain evidence="1">Genome sequencing of Nitrospira japonica strain NJ11</strain>
    </source>
</reference>
<accession>A0A1W1I879</accession>